<comment type="caution">
    <text evidence="1">The sequence shown here is derived from an EMBL/GenBank/DDBJ whole genome shotgun (WGS) entry which is preliminary data.</text>
</comment>
<keyword evidence="2" id="KW-1185">Reference proteome</keyword>
<sequence length="44" mass="5134">MKTIPASTKSTLEYFKDEQFEATEDVYHTALDYMSECLEELEPV</sequence>
<dbReference type="PaxDb" id="67767-A0A0J7K6N9"/>
<evidence type="ECO:0000313" key="1">
    <source>
        <dbReference type="EMBL" id="KMQ85866.1"/>
    </source>
</evidence>
<protein>
    <submittedName>
        <fullName evidence="1">Actin interacting protein</fullName>
    </submittedName>
</protein>
<reference evidence="1 2" key="1">
    <citation type="submission" date="2015-04" db="EMBL/GenBank/DDBJ databases">
        <title>Lasius niger genome sequencing.</title>
        <authorList>
            <person name="Konorov E.A."/>
            <person name="Nikitin M.A."/>
            <person name="Kirill M.V."/>
            <person name="Chang P."/>
        </authorList>
    </citation>
    <scope>NUCLEOTIDE SEQUENCE [LARGE SCALE GENOMIC DNA]</scope>
    <source>
        <tissue evidence="1">Whole</tissue>
    </source>
</reference>
<gene>
    <name evidence="1" type="ORF">RF55_15344</name>
</gene>
<proteinExistence type="predicted"/>
<dbReference type="EMBL" id="LBMM01013017">
    <property type="protein sequence ID" value="KMQ85866.1"/>
    <property type="molecule type" value="Genomic_DNA"/>
</dbReference>
<accession>A0A0J7K6N9</accession>
<dbReference type="AlphaFoldDB" id="A0A0J7K6N9"/>
<dbReference type="OrthoDB" id="7994850at2759"/>
<name>A0A0J7K6N9_LASNI</name>
<feature type="non-terminal residue" evidence="1">
    <location>
        <position position="44"/>
    </location>
</feature>
<evidence type="ECO:0000313" key="2">
    <source>
        <dbReference type="Proteomes" id="UP000036403"/>
    </source>
</evidence>
<dbReference type="Proteomes" id="UP000036403">
    <property type="component" value="Unassembled WGS sequence"/>
</dbReference>
<organism evidence="1 2">
    <name type="scientific">Lasius niger</name>
    <name type="common">Black garden ant</name>
    <dbReference type="NCBI Taxonomy" id="67767"/>
    <lineage>
        <taxon>Eukaryota</taxon>
        <taxon>Metazoa</taxon>
        <taxon>Ecdysozoa</taxon>
        <taxon>Arthropoda</taxon>
        <taxon>Hexapoda</taxon>
        <taxon>Insecta</taxon>
        <taxon>Pterygota</taxon>
        <taxon>Neoptera</taxon>
        <taxon>Endopterygota</taxon>
        <taxon>Hymenoptera</taxon>
        <taxon>Apocrita</taxon>
        <taxon>Aculeata</taxon>
        <taxon>Formicoidea</taxon>
        <taxon>Formicidae</taxon>
        <taxon>Formicinae</taxon>
        <taxon>Lasius</taxon>
        <taxon>Lasius</taxon>
    </lineage>
</organism>